<gene>
    <name evidence="1" type="ORF">MGAL_10B029146</name>
</gene>
<proteinExistence type="predicted"/>
<sequence length="87" mass="10428">DLDNTNCLYKDFFVFTVFNELPLEDTALKKNVNVMLNISKNFRNVIIIIQKKNSKDMMQLFTYYVKTYQRDKHLFHLFCSLSFISAF</sequence>
<organism evidence="1 2">
    <name type="scientific">Mytilus galloprovincialis</name>
    <name type="common">Mediterranean mussel</name>
    <dbReference type="NCBI Taxonomy" id="29158"/>
    <lineage>
        <taxon>Eukaryota</taxon>
        <taxon>Metazoa</taxon>
        <taxon>Spiralia</taxon>
        <taxon>Lophotrochozoa</taxon>
        <taxon>Mollusca</taxon>
        <taxon>Bivalvia</taxon>
        <taxon>Autobranchia</taxon>
        <taxon>Pteriomorphia</taxon>
        <taxon>Mytilida</taxon>
        <taxon>Mytiloidea</taxon>
        <taxon>Mytilidae</taxon>
        <taxon>Mytilinae</taxon>
        <taxon>Mytilus</taxon>
    </lineage>
</organism>
<accession>A0A8B6HGW6</accession>
<dbReference type="AlphaFoldDB" id="A0A8B6HGW6"/>
<evidence type="ECO:0000313" key="2">
    <source>
        <dbReference type="Proteomes" id="UP000596742"/>
    </source>
</evidence>
<comment type="caution">
    <text evidence="1">The sequence shown here is derived from an EMBL/GenBank/DDBJ whole genome shotgun (WGS) entry which is preliminary data.</text>
</comment>
<evidence type="ECO:0000313" key="1">
    <source>
        <dbReference type="EMBL" id="VDI78629.1"/>
    </source>
</evidence>
<name>A0A8B6HGW6_MYTGA</name>
<feature type="non-terminal residue" evidence="1">
    <location>
        <position position="1"/>
    </location>
</feature>
<dbReference type="EMBL" id="UYJE01009991">
    <property type="protein sequence ID" value="VDI78629.1"/>
    <property type="molecule type" value="Genomic_DNA"/>
</dbReference>
<protein>
    <submittedName>
        <fullName evidence="1">Uncharacterized protein</fullName>
    </submittedName>
</protein>
<feature type="non-terminal residue" evidence="1">
    <location>
        <position position="87"/>
    </location>
</feature>
<dbReference type="Proteomes" id="UP000596742">
    <property type="component" value="Unassembled WGS sequence"/>
</dbReference>
<reference evidence="1" key="1">
    <citation type="submission" date="2018-11" db="EMBL/GenBank/DDBJ databases">
        <authorList>
            <person name="Alioto T."/>
            <person name="Alioto T."/>
        </authorList>
    </citation>
    <scope>NUCLEOTIDE SEQUENCE</scope>
</reference>
<keyword evidence="2" id="KW-1185">Reference proteome</keyword>